<gene>
    <name evidence="1" type="ORF">Fmac_010957</name>
</gene>
<organism evidence="1 2">
    <name type="scientific">Flemingia macrophylla</name>
    <dbReference type="NCBI Taxonomy" id="520843"/>
    <lineage>
        <taxon>Eukaryota</taxon>
        <taxon>Viridiplantae</taxon>
        <taxon>Streptophyta</taxon>
        <taxon>Embryophyta</taxon>
        <taxon>Tracheophyta</taxon>
        <taxon>Spermatophyta</taxon>
        <taxon>Magnoliopsida</taxon>
        <taxon>eudicotyledons</taxon>
        <taxon>Gunneridae</taxon>
        <taxon>Pentapetalae</taxon>
        <taxon>rosids</taxon>
        <taxon>fabids</taxon>
        <taxon>Fabales</taxon>
        <taxon>Fabaceae</taxon>
        <taxon>Papilionoideae</taxon>
        <taxon>50 kb inversion clade</taxon>
        <taxon>NPAAA clade</taxon>
        <taxon>indigoferoid/millettioid clade</taxon>
        <taxon>Phaseoleae</taxon>
        <taxon>Flemingia</taxon>
    </lineage>
</organism>
<protein>
    <submittedName>
        <fullName evidence="1">Uncharacterized protein</fullName>
    </submittedName>
</protein>
<evidence type="ECO:0000313" key="1">
    <source>
        <dbReference type="EMBL" id="KAL2336511.1"/>
    </source>
</evidence>
<dbReference type="Proteomes" id="UP001603857">
    <property type="component" value="Unassembled WGS sequence"/>
</dbReference>
<comment type="caution">
    <text evidence="1">The sequence shown here is derived from an EMBL/GenBank/DDBJ whole genome shotgun (WGS) entry which is preliminary data.</text>
</comment>
<dbReference type="EMBL" id="JBGMDY010000004">
    <property type="protein sequence ID" value="KAL2336511.1"/>
    <property type="molecule type" value="Genomic_DNA"/>
</dbReference>
<name>A0ABD1MLC3_9FABA</name>
<evidence type="ECO:0000313" key="2">
    <source>
        <dbReference type="Proteomes" id="UP001603857"/>
    </source>
</evidence>
<proteinExistence type="predicted"/>
<dbReference type="Pfam" id="PF05056">
    <property type="entry name" value="DUF674"/>
    <property type="match status" value="1"/>
</dbReference>
<dbReference type="AlphaFoldDB" id="A0ABD1MLC3"/>
<dbReference type="InterPro" id="IPR007750">
    <property type="entry name" value="DUF674"/>
</dbReference>
<reference evidence="1 2" key="1">
    <citation type="submission" date="2024-08" db="EMBL/GenBank/DDBJ databases">
        <title>Insights into the chromosomal genome structure of Flemingia macrophylla.</title>
        <authorList>
            <person name="Ding Y."/>
            <person name="Zhao Y."/>
            <person name="Bi W."/>
            <person name="Wu M."/>
            <person name="Zhao G."/>
            <person name="Gong Y."/>
            <person name="Li W."/>
            <person name="Zhang P."/>
        </authorList>
    </citation>
    <scope>NUCLEOTIDE SEQUENCE [LARGE SCALE GENOMIC DNA]</scope>
    <source>
        <strain evidence="1">DYQJB</strain>
        <tissue evidence="1">Leaf</tissue>
    </source>
</reference>
<accession>A0ABD1MLC3</accession>
<keyword evidence="2" id="KW-1185">Reference proteome</keyword>
<sequence>MISKIREMLRDPAEIKLFEPRCGDGARERAVGFLKRPCTFVVSDDLKVKTTASVTATTSSVEYPQEMQNVHNVRFNDLREQL</sequence>